<evidence type="ECO:0000313" key="2">
    <source>
        <dbReference type="Proteomes" id="UP000717328"/>
    </source>
</evidence>
<accession>A0A9P7FPR1</accession>
<dbReference type="Gene3D" id="3.40.50.150">
    <property type="entry name" value="Vaccinia Virus protein VP39"/>
    <property type="match status" value="1"/>
</dbReference>
<evidence type="ECO:0000313" key="1">
    <source>
        <dbReference type="EMBL" id="KAG5633978.1"/>
    </source>
</evidence>
<dbReference type="OrthoDB" id="1723750at2759"/>
<proteinExistence type="predicted"/>
<gene>
    <name evidence="1" type="ORF">H0H81_004085</name>
</gene>
<dbReference type="AlphaFoldDB" id="A0A9P7FPR1"/>
<name>A0A9P7FPR1_9AGAR</name>
<organism evidence="1 2">
    <name type="scientific">Sphagnurus paluster</name>
    <dbReference type="NCBI Taxonomy" id="117069"/>
    <lineage>
        <taxon>Eukaryota</taxon>
        <taxon>Fungi</taxon>
        <taxon>Dikarya</taxon>
        <taxon>Basidiomycota</taxon>
        <taxon>Agaricomycotina</taxon>
        <taxon>Agaricomycetes</taxon>
        <taxon>Agaricomycetidae</taxon>
        <taxon>Agaricales</taxon>
        <taxon>Tricholomatineae</taxon>
        <taxon>Lyophyllaceae</taxon>
        <taxon>Sphagnurus</taxon>
    </lineage>
</organism>
<comment type="caution">
    <text evidence="1">The sequence shown here is derived from an EMBL/GenBank/DDBJ whole genome shotgun (WGS) entry which is preliminary data.</text>
</comment>
<sequence length="211" mass="22921">MYLLHELLAALPPSEDGETVETELHMQDYNASVLSLVTFPNLLLTWYMSAAAAEFRNSQPCPSVEDADAAIPIPPADPHTPGDLPLPPALTAAFRASLAAHRITLRFFAGAWGAFAVPHPYALVLTSETIYRSASLAPLLRLLREAAGSGDQADQEHMCLVAAKVLYFGVGGGVEEFVRRVREMGGEVEPMWEVSAGVGRRVMRVRWHAAD</sequence>
<reference evidence="1" key="1">
    <citation type="submission" date="2021-02" db="EMBL/GenBank/DDBJ databases">
        <authorList>
            <person name="Nieuwenhuis M."/>
            <person name="Van De Peppel L.J.J."/>
        </authorList>
    </citation>
    <scope>NUCLEOTIDE SEQUENCE</scope>
    <source>
        <strain evidence="1">D49</strain>
    </source>
</reference>
<reference evidence="1" key="2">
    <citation type="submission" date="2021-10" db="EMBL/GenBank/DDBJ databases">
        <title>Phylogenomics reveals ancestral predisposition of the termite-cultivated fungus Termitomyces towards a domesticated lifestyle.</title>
        <authorList>
            <person name="Auxier B."/>
            <person name="Grum-Grzhimaylo A."/>
            <person name="Cardenas M.E."/>
            <person name="Lodge J.D."/>
            <person name="Laessoe T."/>
            <person name="Pedersen O."/>
            <person name="Smith M.E."/>
            <person name="Kuyper T.W."/>
            <person name="Franco-Molano E.A."/>
            <person name="Baroni T.J."/>
            <person name="Aanen D.K."/>
        </authorList>
    </citation>
    <scope>NUCLEOTIDE SEQUENCE</scope>
    <source>
        <strain evidence="1">D49</strain>
    </source>
</reference>
<keyword evidence="2" id="KW-1185">Reference proteome</keyword>
<protein>
    <submittedName>
        <fullName evidence="1">Uncharacterized protein</fullName>
    </submittedName>
</protein>
<dbReference type="EMBL" id="JABCKI010006764">
    <property type="protein sequence ID" value="KAG5633978.1"/>
    <property type="molecule type" value="Genomic_DNA"/>
</dbReference>
<dbReference type="InterPro" id="IPR029063">
    <property type="entry name" value="SAM-dependent_MTases_sf"/>
</dbReference>
<dbReference type="Proteomes" id="UP000717328">
    <property type="component" value="Unassembled WGS sequence"/>
</dbReference>